<evidence type="ECO:0000313" key="4">
    <source>
        <dbReference type="Proteomes" id="UP000194236"/>
    </source>
</evidence>
<name>A0A1Y3AWX2_EURMA</name>
<proteinExistence type="predicted"/>
<dbReference type="PANTHER" id="PTHR10380">
    <property type="entry name" value="CUTICLE PROTEIN"/>
    <property type="match status" value="1"/>
</dbReference>
<gene>
    <name evidence="3" type="ORF">BLA29_014714</name>
</gene>
<evidence type="ECO:0000256" key="1">
    <source>
        <dbReference type="PROSITE-ProRule" id="PRU00497"/>
    </source>
</evidence>
<dbReference type="Pfam" id="PF00379">
    <property type="entry name" value="Chitin_bind_4"/>
    <property type="match status" value="1"/>
</dbReference>
<evidence type="ECO:0000313" key="3">
    <source>
        <dbReference type="EMBL" id="OTF71655.1"/>
    </source>
</evidence>
<dbReference type="InterPro" id="IPR000618">
    <property type="entry name" value="Insect_cuticle"/>
</dbReference>
<dbReference type="AlphaFoldDB" id="A0A1Y3AWX2"/>
<keyword evidence="4" id="KW-1185">Reference proteome</keyword>
<accession>A0A1Y3AWX2</accession>
<evidence type="ECO:0000256" key="2">
    <source>
        <dbReference type="SAM" id="SignalP"/>
    </source>
</evidence>
<dbReference type="GO" id="GO:0062129">
    <property type="term" value="C:chitin-based extracellular matrix"/>
    <property type="evidence" value="ECO:0007669"/>
    <property type="project" value="TreeGrafter"/>
</dbReference>
<reference evidence="3 4" key="1">
    <citation type="submission" date="2017-03" db="EMBL/GenBank/DDBJ databases">
        <title>Genome Survey of Euroglyphus maynei.</title>
        <authorList>
            <person name="Arlian L.G."/>
            <person name="Morgan M.S."/>
            <person name="Rider S.D."/>
        </authorList>
    </citation>
    <scope>NUCLEOTIDE SEQUENCE [LARGE SCALE GENOMIC DNA]</scope>
    <source>
        <strain evidence="3">Arlian Lab</strain>
        <tissue evidence="3">Whole body</tissue>
    </source>
</reference>
<dbReference type="Proteomes" id="UP000194236">
    <property type="component" value="Unassembled WGS sequence"/>
</dbReference>
<dbReference type="GO" id="GO:0008010">
    <property type="term" value="F:structural constituent of chitin-based larval cuticle"/>
    <property type="evidence" value="ECO:0007669"/>
    <property type="project" value="TreeGrafter"/>
</dbReference>
<feature type="signal peptide" evidence="2">
    <location>
        <begin position="1"/>
        <end position="19"/>
    </location>
</feature>
<sequence>MKSFAVLLLIHGFAIVTIAFPLEQNIHYLPYSFGYQTADGQTRQEQGQNGVVTGSFSYTDANGHLRQV</sequence>
<feature type="chain" id="PRO_5012689079" evidence="2">
    <location>
        <begin position="20"/>
        <end position="68"/>
    </location>
</feature>
<comment type="caution">
    <text evidence="3">The sequence shown here is derived from an EMBL/GenBank/DDBJ whole genome shotgun (WGS) entry which is preliminary data.</text>
</comment>
<keyword evidence="2" id="KW-0732">Signal</keyword>
<keyword evidence="1" id="KW-0193">Cuticle</keyword>
<organism evidence="3 4">
    <name type="scientific">Euroglyphus maynei</name>
    <name type="common">Mayne's house dust mite</name>
    <dbReference type="NCBI Taxonomy" id="6958"/>
    <lineage>
        <taxon>Eukaryota</taxon>
        <taxon>Metazoa</taxon>
        <taxon>Ecdysozoa</taxon>
        <taxon>Arthropoda</taxon>
        <taxon>Chelicerata</taxon>
        <taxon>Arachnida</taxon>
        <taxon>Acari</taxon>
        <taxon>Acariformes</taxon>
        <taxon>Sarcoptiformes</taxon>
        <taxon>Astigmata</taxon>
        <taxon>Psoroptidia</taxon>
        <taxon>Analgoidea</taxon>
        <taxon>Pyroglyphidae</taxon>
        <taxon>Pyroglyphinae</taxon>
        <taxon>Euroglyphus</taxon>
    </lineage>
</organism>
<protein>
    <submittedName>
        <fullName evidence="3">Cuticle protein-like protein</fullName>
    </submittedName>
</protein>
<dbReference type="OrthoDB" id="6511699at2759"/>
<dbReference type="EMBL" id="MUJZ01059881">
    <property type="protein sequence ID" value="OTF71655.1"/>
    <property type="molecule type" value="Genomic_DNA"/>
</dbReference>
<dbReference type="PROSITE" id="PS51155">
    <property type="entry name" value="CHIT_BIND_RR_2"/>
    <property type="match status" value="1"/>
</dbReference>
<dbReference type="InterPro" id="IPR050468">
    <property type="entry name" value="Cuticle_Struct_Prot"/>
</dbReference>